<sequence length="384" mass="42410">MVESGAFGGTAGVMELVKKYEMAAAGTTTRSKRTSTVSQKEESDRDPSIYVRASMGYRTLGWFLIKIGGGPPAHDINLSPVFTEQAPVFRPFSRCEAMGSTIYSIGGGDPNDPDERSPERVSDVYWIDTLRPKQGWNKLDRSMTYPRAYTHGVAVDGNLYVMGSFKSSIDHLRDPPVTRSLKPEVYMESVGVEGFWRVLRDPPTDLFGDIVDVPHLINGHAVVDLGNCDNGGEKKRIVIMRSSGSTKLYSYDVDTDSWSVYHNDFPPRTFASAFVDGILYYLDYAHPGVMYGLDLSKPNQRVVVIGKNHKGNGRHPWMPPALSTPFLVSLGSGKLAALWEAEGDVPRHMRVYCSVIEVSAFAAYPLSCSSYCLRGSMIHECLAV</sequence>
<accession>A0A834L8X2</accession>
<dbReference type="EMBL" id="WJXA01000011">
    <property type="protein sequence ID" value="KAF7127985.1"/>
    <property type="molecule type" value="Genomic_DNA"/>
</dbReference>
<evidence type="ECO:0000313" key="2">
    <source>
        <dbReference type="EMBL" id="KAF7127985.1"/>
    </source>
</evidence>
<organism evidence="2 3">
    <name type="scientific">Rhododendron simsii</name>
    <name type="common">Sims's rhododendron</name>
    <dbReference type="NCBI Taxonomy" id="118357"/>
    <lineage>
        <taxon>Eukaryota</taxon>
        <taxon>Viridiplantae</taxon>
        <taxon>Streptophyta</taxon>
        <taxon>Embryophyta</taxon>
        <taxon>Tracheophyta</taxon>
        <taxon>Spermatophyta</taxon>
        <taxon>Magnoliopsida</taxon>
        <taxon>eudicotyledons</taxon>
        <taxon>Gunneridae</taxon>
        <taxon>Pentapetalae</taxon>
        <taxon>asterids</taxon>
        <taxon>Ericales</taxon>
        <taxon>Ericaceae</taxon>
        <taxon>Ericoideae</taxon>
        <taxon>Rhodoreae</taxon>
        <taxon>Rhododendron</taxon>
    </lineage>
</organism>
<protein>
    <submittedName>
        <fullName evidence="2">Uncharacterized protein</fullName>
    </submittedName>
</protein>
<dbReference type="Gene3D" id="2.120.10.80">
    <property type="entry name" value="Kelch-type beta propeller"/>
    <property type="match status" value="1"/>
</dbReference>
<dbReference type="Proteomes" id="UP000626092">
    <property type="component" value="Unassembled WGS sequence"/>
</dbReference>
<feature type="region of interest" description="Disordered" evidence="1">
    <location>
        <begin position="25"/>
        <end position="45"/>
    </location>
</feature>
<proteinExistence type="predicted"/>
<reference evidence="2" key="1">
    <citation type="submission" date="2019-11" db="EMBL/GenBank/DDBJ databases">
        <authorList>
            <person name="Liu Y."/>
            <person name="Hou J."/>
            <person name="Li T.-Q."/>
            <person name="Guan C.-H."/>
            <person name="Wu X."/>
            <person name="Wu H.-Z."/>
            <person name="Ling F."/>
            <person name="Zhang R."/>
            <person name="Shi X.-G."/>
            <person name="Ren J.-P."/>
            <person name="Chen E.-F."/>
            <person name="Sun J.-M."/>
        </authorList>
    </citation>
    <scope>NUCLEOTIDE SEQUENCE</scope>
    <source>
        <strain evidence="2">Adult_tree_wgs_1</strain>
        <tissue evidence="2">Leaves</tissue>
    </source>
</reference>
<evidence type="ECO:0000313" key="3">
    <source>
        <dbReference type="Proteomes" id="UP000626092"/>
    </source>
</evidence>
<dbReference type="AlphaFoldDB" id="A0A834L8X2"/>
<keyword evidence="3" id="KW-1185">Reference proteome</keyword>
<evidence type="ECO:0000256" key="1">
    <source>
        <dbReference type="SAM" id="MobiDB-lite"/>
    </source>
</evidence>
<gene>
    <name evidence="2" type="ORF">RHSIM_Rhsim11G0078200</name>
</gene>
<comment type="caution">
    <text evidence="2">The sequence shown here is derived from an EMBL/GenBank/DDBJ whole genome shotgun (WGS) entry which is preliminary data.</text>
</comment>
<dbReference type="SUPFAM" id="SSF117281">
    <property type="entry name" value="Kelch motif"/>
    <property type="match status" value="1"/>
</dbReference>
<dbReference type="InterPro" id="IPR015915">
    <property type="entry name" value="Kelch-typ_b-propeller"/>
</dbReference>
<name>A0A834L8X2_RHOSS</name>
<dbReference type="OrthoDB" id="1703120at2759"/>